<dbReference type="EMBL" id="BSXV01003988">
    <property type="protein sequence ID" value="GME99464.1"/>
    <property type="molecule type" value="Genomic_DNA"/>
</dbReference>
<comment type="caution">
    <text evidence="1">The sequence shown here is derived from an EMBL/GenBank/DDBJ whole genome shotgun (WGS) entry which is preliminary data.</text>
</comment>
<name>A0ACB5U0U5_CANBO</name>
<dbReference type="Proteomes" id="UP001165101">
    <property type="component" value="Unassembled WGS sequence"/>
</dbReference>
<gene>
    <name evidence="1" type="ORF">Cboi01_000529500</name>
</gene>
<reference evidence="1" key="1">
    <citation type="submission" date="2023-04" db="EMBL/GenBank/DDBJ databases">
        <title>Candida boidinii NBRC 1967.</title>
        <authorList>
            <person name="Ichikawa N."/>
            <person name="Sato H."/>
            <person name="Tonouchi N."/>
        </authorList>
    </citation>
    <scope>NUCLEOTIDE SEQUENCE</scope>
    <source>
        <strain evidence="1">NBRC 1967</strain>
    </source>
</reference>
<accession>A0ACB5U0U5</accession>
<proteinExistence type="predicted"/>
<keyword evidence="2" id="KW-1185">Reference proteome</keyword>
<evidence type="ECO:0000313" key="2">
    <source>
        <dbReference type="Proteomes" id="UP001165101"/>
    </source>
</evidence>
<sequence>MSWSNSNNGDLYSSSKDGNIIHWKLSTINDNNIDNGSSNNVYESYNNNDSSIMKEVTVVNSVNLQKNFDTHKIIDTSENNNNLYKCGNVIPVSNTSIVDFITIIDEEDEENCKLLTIDQSSFLCLHSKLDEQDQKDEQDQEDEYVSLSEYKNDSFHLLESIDEQLEDDTPVETTKYILSNSPTSNFSSSSLMCSPSPSPSETVSSSSPFSSHQSSPLSSSISPTINDFLPKFCNNLSSETIFGNHNIENKQNSNSKEVKNQEEEEEEELFFSPTNSPKTAANKTFNMMSTSNIDLRDSKETSSVVKEEDRVGGSTKMKGQPNLKRFSYHPTSPTTDIDDSNDFEERFSTKSYSNPSSRSASSSKNSNHQNPLQRPHSVFDNLHSPTIRNSIKNSLNRQKNNNKTNEDYLQLEDDFFIGFDPKDEINNILDTIKDSSVLKTVKITILLLLT</sequence>
<organism evidence="1 2">
    <name type="scientific">Candida boidinii</name>
    <name type="common">Yeast</name>
    <dbReference type="NCBI Taxonomy" id="5477"/>
    <lineage>
        <taxon>Eukaryota</taxon>
        <taxon>Fungi</taxon>
        <taxon>Dikarya</taxon>
        <taxon>Ascomycota</taxon>
        <taxon>Saccharomycotina</taxon>
        <taxon>Pichiomycetes</taxon>
        <taxon>Pichiales</taxon>
        <taxon>Pichiaceae</taxon>
        <taxon>Ogataea</taxon>
        <taxon>Ogataea/Candida clade</taxon>
    </lineage>
</organism>
<protein>
    <submittedName>
        <fullName evidence="1">Unnamed protein product</fullName>
    </submittedName>
</protein>
<evidence type="ECO:0000313" key="1">
    <source>
        <dbReference type="EMBL" id="GME99464.1"/>
    </source>
</evidence>